<sequence length="78" mass="8970">MAMCRQHVRQDYGCDNMVGCYSRQSTVNKAVVQCAVATRKKRQRHNTAGGTVQSQIDTQRDKELHIVMFKRCVQQELV</sequence>
<dbReference type="Proteomes" id="UP000693970">
    <property type="component" value="Unassembled WGS sequence"/>
</dbReference>
<keyword evidence="2" id="KW-1185">Reference proteome</keyword>
<evidence type="ECO:0000313" key="2">
    <source>
        <dbReference type="Proteomes" id="UP000693970"/>
    </source>
</evidence>
<reference evidence="1" key="1">
    <citation type="journal article" date="2021" name="Sci. Rep.">
        <title>Diploid genomic architecture of Nitzschia inconspicua, an elite biomass production diatom.</title>
        <authorList>
            <person name="Oliver A."/>
            <person name="Podell S."/>
            <person name="Pinowska A."/>
            <person name="Traller J.C."/>
            <person name="Smith S.R."/>
            <person name="McClure R."/>
            <person name="Beliaev A."/>
            <person name="Bohutskyi P."/>
            <person name="Hill E.A."/>
            <person name="Rabines A."/>
            <person name="Zheng H."/>
            <person name="Allen L.Z."/>
            <person name="Kuo A."/>
            <person name="Grigoriev I.V."/>
            <person name="Allen A.E."/>
            <person name="Hazlebeck D."/>
            <person name="Allen E.E."/>
        </authorList>
    </citation>
    <scope>NUCLEOTIDE SEQUENCE</scope>
    <source>
        <strain evidence="1">Hildebrandi</strain>
    </source>
</reference>
<comment type="caution">
    <text evidence="1">The sequence shown here is derived from an EMBL/GenBank/DDBJ whole genome shotgun (WGS) entry which is preliminary data.</text>
</comment>
<protein>
    <submittedName>
        <fullName evidence="1">Uncharacterized protein</fullName>
    </submittedName>
</protein>
<name>A0A9K3LV67_9STRA</name>
<dbReference type="EMBL" id="JAGRRH010000006">
    <property type="protein sequence ID" value="KAG7369154.1"/>
    <property type="molecule type" value="Genomic_DNA"/>
</dbReference>
<gene>
    <name evidence="1" type="ORF">IV203_031897</name>
</gene>
<reference evidence="1" key="2">
    <citation type="submission" date="2021-04" db="EMBL/GenBank/DDBJ databases">
        <authorList>
            <person name="Podell S."/>
        </authorList>
    </citation>
    <scope>NUCLEOTIDE SEQUENCE</scope>
    <source>
        <strain evidence="1">Hildebrandi</strain>
    </source>
</reference>
<organism evidence="1 2">
    <name type="scientific">Nitzschia inconspicua</name>
    <dbReference type="NCBI Taxonomy" id="303405"/>
    <lineage>
        <taxon>Eukaryota</taxon>
        <taxon>Sar</taxon>
        <taxon>Stramenopiles</taxon>
        <taxon>Ochrophyta</taxon>
        <taxon>Bacillariophyta</taxon>
        <taxon>Bacillariophyceae</taxon>
        <taxon>Bacillariophycidae</taxon>
        <taxon>Bacillariales</taxon>
        <taxon>Bacillariaceae</taxon>
        <taxon>Nitzschia</taxon>
    </lineage>
</organism>
<proteinExistence type="predicted"/>
<accession>A0A9K3LV67</accession>
<evidence type="ECO:0000313" key="1">
    <source>
        <dbReference type="EMBL" id="KAG7369154.1"/>
    </source>
</evidence>
<dbReference type="AlphaFoldDB" id="A0A9K3LV67"/>